<dbReference type="EMBL" id="CAGA01000072">
    <property type="protein sequence ID" value="CCE33982.1"/>
    <property type="molecule type" value="Genomic_DNA"/>
</dbReference>
<feature type="region of interest" description="Disordered" evidence="1">
    <location>
        <begin position="68"/>
        <end position="247"/>
    </location>
</feature>
<protein>
    <submittedName>
        <fullName evidence="2">Uncharacterized protein</fullName>
    </submittedName>
</protein>
<name>M1VYE3_CLAP2</name>
<evidence type="ECO:0000313" key="2">
    <source>
        <dbReference type="EMBL" id="CCE33982.1"/>
    </source>
</evidence>
<feature type="compositionally biased region" description="Basic residues" evidence="1">
    <location>
        <begin position="72"/>
        <end position="82"/>
    </location>
</feature>
<dbReference type="HOGENOM" id="CLU_1065610_0_0_1"/>
<accession>M1VYE3</accession>
<dbReference type="Proteomes" id="UP000016801">
    <property type="component" value="Unassembled WGS sequence"/>
</dbReference>
<evidence type="ECO:0000313" key="3">
    <source>
        <dbReference type="Proteomes" id="UP000016801"/>
    </source>
</evidence>
<proteinExistence type="predicted"/>
<feature type="compositionally biased region" description="Basic and acidic residues" evidence="1">
    <location>
        <begin position="193"/>
        <end position="222"/>
    </location>
</feature>
<keyword evidence="3" id="KW-1185">Reference proteome</keyword>
<feature type="compositionally biased region" description="Basic residues" evidence="1">
    <location>
        <begin position="169"/>
        <end position="178"/>
    </location>
</feature>
<reference evidence="2 3" key="1">
    <citation type="journal article" date="2013" name="PLoS Genet.">
        <title>Plant-symbiotic fungi as chemical engineers: Multi-genome analysis of the Clavicipitaceae reveals dynamics of alkaloid loci.</title>
        <authorList>
            <person name="Schardl C.L."/>
            <person name="Young C.A."/>
            <person name="Hesse U."/>
            <person name="Amyotte S.G."/>
            <person name="Andreeva K."/>
            <person name="Calie P.J."/>
            <person name="Fleetwood D.J."/>
            <person name="Haws D.C."/>
            <person name="Moore N."/>
            <person name="Oeser B."/>
            <person name="Panaccione D.G."/>
            <person name="Schweri K.K."/>
            <person name="Voisey C.R."/>
            <person name="Farman M.L."/>
            <person name="Jaromczyk J.W."/>
            <person name="Roe B.A."/>
            <person name="O'Sullivan D.M."/>
            <person name="Scott B."/>
            <person name="Tudzynski P."/>
            <person name="An Z."/>
            <person name="Arnaoudova E.G."/>
            <person name="Bullock C.T."/>
            <person name="Charlton N.D."/>
            <person name="Chen L."/>
            <person name="Cox M."/>
            <person name="Dinkins R.D."/>
            <person name="Florea S."/>
            <person name="Glenn A.E."/>
            <person name="Gordon A."/>
            <person name="Gueldener U."/>
            <person name="Harris D.R."/>
            <person name="Hollin W."/>
            <person name="Jaromczyk J."/>
            <person name="Johnson R.D."/>
            <person name="Khan A.K."/>
            <person name="Leistner E."/>
            <person name="Leuchtmann A."/>
            <person name="Li C."/>
            <person name="Liu J."/>
            <person name="Liu J."/>
            <person name="Liu M."/>
            <person name="Mace W."/>
            <person name="Machado C."/>
            <person name="Nagabhyru P."/>
            <person name="Pan J."/>
            <person name="Schmid J."/>
            <person name="Sugawara K."/>
            <person name="Steiner U."/>
            <person name="Takach J.E."/>
            <person name="Tanaka E."/>
            <person name="Webb J.S."/>
            <person name="Wilson E.V."/>
            <person name="Wiseman J.L."/>
            <person name="Yoshida R."/>
            <person name="Zeng Z."/>
        </authorList>
    </citation>
    <scope>NUCLEOTIDE SEQUENCE [LARGE SCALE GENOMIC DNA]</scope>
    <source>
        <strain evidence="2 3">20.1</strain>
    </source>
</reference>
<feature type="compositionally biased region" description="Polar residues" evidence="1">
    <location>
        <begin position="94"/>
        <end position="108"/>
    </location>
</feature>
<sequence length="261" mass="28938">MEPNAEPLRPCRNTFTQQYGLPCSHHIAGVIARDEKLHMNQLYTRWWLRKPLDARNPLLLIGDPAYVTSLRGRPRGSRNKKKTVPDHLRAKGPSSRTSSSALRPTESTARAPMPSTEAGEPRPSPPDSFSTIILPVPTSHVQSQLPQTTEPGGTLPPPLLPASTSNLRVSHRQGRRRVSAAGPSVRVSGVSNHDTKLKKERPYELPRDEIPPLEVARRRPEGARGPSRSRQPRRRPSLSSGSLMKLSRTLRDEASRLICAL</sequence>
<dbReference type="OrthoDB" id="5153291at2759"/>
<gene>
    <name evidence="2" type="ORF">CPUR_07910</name>
</gene>
<dbReference type="AlphaFoldDB" id="M1VYE3"/>
<evidence type="ECO:0000256" key="1">
    <source>
        <dbReference type="SAM" id="MobiDB-lite"/>
    </source>
</evidence>
<organism evidence="2 3">
    <name type="scientific">Claviceps purpurea (strain 20.1)</name>
    <name type="common">Ergot fungus</name>
    <name type="synonym">Sphacelia segetum</name>
    <dbReference type="NCBI Taxonomy" id="1111077"/>
    <lineage>
        <taxon>Eukaryota</taxon>
        <taxon>Fungi</taxon>
        <taxon>Dikarya</taxon>
        <taxon>Ascomycota</taxon>
        <taxon>Pezizomycotina</taxon>
        <taxon>Sordariomycetes</taxon>
        <taxon>Hypocreomycetidae</taxon>
        <taxon>Hypocreales</taxon>
        <taxon>Clavicipitaceae</taxon>
        <taxon>Claviceps</taxon>
    </lineage>
</organism>
<dbReference type="VEuPathDB" id="FungiDB:CPUR_07910"/>
<dbReference type="eggNOG" id="ENOG502RR92">
    <property type="taxonomic scope" value="Eukaryota"/>
</dbReference>
<comment type="caution">
    <text evidence="2">The sequence shown here is derived from an EMBL/GenBank/DDBJ whole genome shotgun (WGS) entry which is preliminary data.</text>
</comment>